<gene>
    <name evidence="6" type="ORF">PSQ39_02865</name>
</gene>
<dbReference type="InterPro" id="IPR036388">
    <property type="entry name" value="WH-like_DNA-bd_sf"/>
</dbReference>
<dbReference type="RefSeq" id="WP_273925082.1">
    <property type="nucleotide sequence ID" value="NZ_JAQSIO010000001.1"/>
</dbReference>
<keyword evidence="7" id="KW-1185">Reference proteome</keyword>
<evidence type="ECO:0000259" key="5">
    <source>
        <dbReference type="PROSITE" id="PS50931"/>
    </source>
</evidence>
<dbReference type="PANTHER" id="PTHR30419:SF8">
    <property type="entry name" value="NITROGEN ASSIMILATION TRANSCRIPTIONAL ACTIVATOR-RELATED"/>
    <property type="match status" value="1"/>
</dbReference>
<dbReference type="PROSITE" id="PS50931">
    <property type="entry name" value="HTH_LYSR"/>
    <property type="match status" value="1"/>
</dbReference>
<name>A0ABT5MAF0_9BURK</name>
<keyword evidence="3" id="KW-0238">DNA-binding</keyword>
<organism evidence="6 7">
    <name type="scientific">Curvibacter microcysteis</name>
    <dbReference type="NCBI Taxonomy" id="3026419"/>
    <lineage>
        <taxon>Bacteria</taxon>
        <taxon>Pseudomonadati</taxon>
        <taxon>Pseudomonadota</taxon>
        <taxon>Betaproteobacteria</taxon>
        <taxon>Burkholderiales</taxon>
        <taxon>Comamonadaceae</taxon>
        <taxon>Curvibacter</taxon>
    </lineage>
</organism>
<evidence type="ECO:0000256" key="2">
    <source>
        <dbReference type="ARBA" id="ARBA00023015"/>
    </source>
</evidence>
<dbReference type="Gene3D" id="1.10.10.10">
    <property type="entry name" value="Winged helix-like DNA-binding domain superfamily/Winged helix DNA-binding domain"/>
    <property type="match status" value="1"/>
</dbReference>
<keyword evidence="2" id="KW-0805">Transcription regulation</keyword>
<dbReference type="EMBL" id="JAQSIO010000001">
    <property type="protein sequence ID" value="MDD0813564.1"/>
    <property type="molecule type" value="Genomic_DNA"/>
</dbReference>
<accession>A0ABT5MAF0</accession>
<evidence type="ECO:0000313" key="7">
    <source>
        <dbReference type="Proteomes" id="UP001528672"/>
    </source>
</evidence>
<dbReference type="CDD" id="cd08440">
    <property type="entry name" value="PBP2_LTTR_like_4"/>
    <property type="match status" value="1"/>
</dbReference>
<dbReference type="InterPro" id="IPR050950">
    <property type="entry name" value="HTH-type_LysR_regulators"/>
</dbReference>
<sequence length="310" mass="33585">MNSLNPVRWSSSDLEAFGALVQTRHFTRAAERCHLSQSAFSQKIRRLELAVGARLFERSTRQVSLTPEGEVLAQEVLRLEQELQQALGRLQALAGLQAGRVAVAALPSMAAVWLPGLVAQWRQQHPQVQLSVHDTLAQGATALLREGRVDFALTAGGDLREFDTELLLTEPYWLVCPASHPLAARGPAGAHWADLGGEELIHLARSSSVRQQIERLDLPPTWRTSPLEVEHLATLAGLVRAGLGLSLVPALTLFHFTGPGLAAVPFQEPALARPLVLARRKGQALSVAAQALRELLRQRLATPAAALPPP</sequence>
<comment type="caution">
    <text evidence="6">The sequence shown here is derived from an EMBL/GenBank/DDBJ whole genome shotgun (WGS) entry which is preliminary data.</text>
</comment>
<dbReference type="InterPro" id="IPR000847">
    <property type="entry name" value="LysR_HTH_N"/>
</dbReference>
<dbReference type="PRINTS" id="PR00039">
    <property type="entry name" value="HTHLYSR"/>
</dbReference>
<dbReference type="Pfam" id="PF03466">
    <property type="entry name" value="LysR_substrate"/>
    <property type="match status" value="1"/>
</dbReference>
<dbReference type="Proteomes" id="UP001528672">
    <property type="component" value="Unassembled WGS sequence"/>
</dbReference>
<dbReference type="SUPFAM" id="SSF53850">
    <property type="entry name" value="Periplasmic binding protein-like II"/>
    <property type="match status" value="1"/>
</dbReference>
<evidence type="ECO:0000313" key="6">
    <source>
        <dbReference type="EMBL" id="MDD0813564.1"/>
    </source>
</evidence>
<evidence type="ECO:0000256" key="4">
    <source>
        <dbReference type="ARBA" id="ARBA00023163"/>
    </source>
</evidence>
<reference evidence="6 7" key="1">
    <citation type="submission" date="2023-02" db="EMBL/GenBank/DDBJ databases">
        <title>Bacterial whole genome sequence for Curvibacter sp. HBC28.</title>
        <authorList>
            <person name="Le V."/>
            <person name="Ko S.-R."/>
            <person name="Ahn C.-Y."/>
            <person name="Oh H.-M."/>
        </authorList>
    </citation>
    <scope>NUCLEOTIDE SEQUENCE [LARGE SCALE GENOMIC DNA]</scope>
    <source>
        <strain evidence="6 7">HBC28</strain>
    </source>
</reference>
<dbReference type="InterPro" id="IPR036390">
    <property type="entry name" value="WH_DNA-bd_sf"/>
</dbReference>
<comment type="similarity">
    <text evidence="1">Belongs to the LysR transcriptional regulatory family.</text>
</comment>
<keyword evidence="4" id="KW-0804">Transcription</keyword>
<evidence type="ECO:0000256" key="1">
    <source>
        <dbReference type="ARBA" id="ARBA00009437"/>
    </source>
</evidence>
<dbReference type="SUPFAM" id="SSF46785">
    <property type="entry name" value="Winged helix' DNA-binding domain"/>
    <property type="match status" value="1"/>
</dbReference>
<dbReference type="InterPro" id="IPR005119">
    <property type="entry name" value="LysR_subst-bd"/>
</dbReference>
<protein>
    <submittedName>
        <fullName evidence="6">LysR family transcriptional regulator</fullName>
    </submittedName>
</protein>
<dbReference type="Pfam" id="PF00126">
    <property type="entry name" value="HTH_1"/>
    <property type="match status" value="1"/>
</dbReference>
<feature type="domain" description="HTH lysR-type" evidence="5">
    <location>
        <begin position="9"/>
        <end position="66"/>
    </location>
</feature>
<dbReference type="Gene3D" id="3.40.190.10">
    <property type="entry name" value="Periplasmic binding protein-like II"/>
    <property type="match status" value="2"/>
</dbReference>
<proteinExistence type="inferred from homology"/>
<dbReference type="PANTHER" id="PTHR30419">
    <property type="entry name" value="HTH-TYPE TRANSCRIPTIONAL REGULATOR YBHD"/>
    <property type="match status" value="1"/>
</dbReference>
<evidence type="ECO:0000256" key="3">
    <source>
        <dbReference type="ARBA" id="ARBA00023125"/>
    </source>
</evidence>